<dbReference type="Gene3D" id="3.40.50.1820">
    <property type="entry name" value="alpha/beta hydrolase"/>
    <property type="match status" value="1"/>
</dbReference>
<dbReference type="SUPFAM" id="SSF53474">
    <property type="entry name" value="alpha/beta-Hydrolases"/>
    <property type="match status" value="1"/>
</dbReference>
<evidence type="ECO:0000259" key="1">
    <source>
        <dbReference type="Pfam" id="PF12697"/>
    </source>
</evidence>
<dbReference type="EC" id="3.7.1.-" evidence="2"/>
<accession>A0A6J4Q1Z5</accession>
<evidence type="ECO:0000313" key="2">
    <source>
        <dbReference type="EMBL" id="CAA9429849.1"/>
    </source>
</evidence>
<dbReference type="InterPro" id="IPR050228">
    <property type="entry name" value="Carboxylesterase_BioH"/>
</dbReference>
<organism evidence="2">
    <name type="scientific">uncultured Rubrobacteraceae bacterium</name>
    <dbReference type="NCBI Taxonomy" id="349277"/>
    <lineage>
        <taxon>Bacteria</taxon>
        <taxon>Bacillati</taxon>
        <taxon>Actinomycetota</taxon>
        <taxon>Rubrobacteria</taxon>
        <taxon>Rubrobacterales</taxon>
        <taxon>Rubrobacteraceae</taxon>
        <taxon>environmental samples</taxon>
    </lineage>
</organism>
<dbReference type="InterPro" id="IPR000073">
    <property type="entry name" value="AB_hydrolase_1"/>
</dbReference>
<dbReference type="Pfam" id="PF12697">
    <property type="entry name" value="Abhydrolase_6"/>
    <property type="match status" value="1"/>
</dbReference>
<proteinExistence type="predicted"/>
<gene>
    <name evidence="2" type="ORF">AVDCRST_MAG78-1612</name>
</gene>
<dbReference type="EMBL" id="CADCVB010000106">
    <property type="protein sequence ID" value="CAA9429849.1"/>
    <property type="molecule type" value="Genomic_DNA"/>
</dbReference>
<dbReference type="PANTHER" id="PTHR43194">
    <property type="entry name" value="HYDROLASE ALPHA/BETA FOLD FAMILY"/>
    <property type="match status" value="1"/>
</dbReference>
<name>A0A6J4Q1Z5_9ACTN</name>
<dbReference type="InterPro" id="IPR029058">
    <property type="entry name" value="AB_hydrolase_fold"/>
</dbReference>
<sequence>MPEFDPITGRYVHVEIAGVRNRVYFEEAGEGRPLVCLHTAGADSRQFRHLLCDAEVTGRWRVLAFDMPYHGRSLPPEGWWAEEYLLTRQTYAETVMAFVRGLDLDEPVVLGCSMGGAVVLELARRHASEIGAVIGLEAASKIEGRFLDWSIMPGVDGSEMAASYTYDLMAPQSPEPARKETWWVYSQGSSGVYRGDTYFYSVDWDLRGREEEIDTSRCPVYLLTGEYDYACTPQTTAETAKAIPGAKSATMAGIGHFPMAENYPRFREYLLPILRELE</sequence>
<feature type="domain" description="AB hydrolase-1" evidence="1">
    <location>
        <begin position="34"/>
        <end position="262"/>
    </location>
</feature>
<reference evidence="2" key="1">
    <citation type="submission" date="2020-02" db="EMBL/GenBank/DDBJ databases">
        <authorList>
            <person name="Meier V. D."/>
        </authorList>
    </citation>
    <scope>NUCLEOTIDE SEQUENCE</scope>
    <source>
        <strain evidence="2">AVDCRST_MAG78</strain>
    </source>
</reference>
<dbReference type="PANTHER" id="PTHR43194:SF2">
    <property type="entry name" value="PEROXISOMAL MEMBRANE PROTEIN LPX1"/>
    <property type="match status" value="1"/>
</dbReference>
<keyword evidence="2" id="KW-0378">Hydrolase</keyword>
<dbReference type="AlphaFoldDB" id="A0A6J4Q1Z5"/>
<protein>
    <submittedName>
        <fullName evidence="2">2-hydroxy-6-oxo-6-phenylhexa-2,4-dienoate hydrolase</fullName>
        <ecNumber evidence="2">3.7.1.-</ecNumber>
    </submittedName>
</protein>
<dbReference type="GO" id="GO:0016787">
    <property type="term" value="F:hydrolase activity"/>
    <property type="evidence" value="ECO:0007669"/>
    <property type="project" value="UniProtKB-KW"/>
</dbReference>